<dbReference type="SUPFAM" id="SSF57997">
    <property type="entry name" value="Tropomyosin"/>
    <property type="match status" value="1"/>
</dbReference>
<feature type="domain" description="Rad50/SbcC-type AAA" evidence="6">
    <location>
        <begin position="5"/>
        <end position="299"/>
    </location>
</feature>
<dbReference type="Pfam" id="PF13558">
    <property type="entry name" value="SbcC_Walker_B"/>
    <property type="match status" value="1"/>
</dbReference>
<accession>A0ABW1T836</accession>
<evidence type="ECO:0000313" key="8">
    <source>
        <dbReference type="Proteomes" id="UP001596190"/>
    </source>
</evidence>
<name>A0ABW1T836_9LACO</name>
<dbReference type="RefSeq" id="WP_137630021.1">
    <property type="nucleotide sequence ID" value="NZ_BJDO01000003.1"/>
</dbReference>
<evidence type="ECO:0000313" key="7">
    <source>
        <dbReference type="EMBL" id="MFC6253867.1"/>
    </source>
</evidence>
<dbReference type="Pfam" id="PF13476">
    <property type="entry name" value="AAA_23"/>
    <property type="match status" value="1"/>
</dbReference>
<dbReference type="SUPFAM" id="SSF52540">
    <property type="entry name" value="P-loop containing nucleoside triphosphate hydrolases"/>
    <property type="match status" value="1"/>
</dbReference>
<evidence type="ECO:0000256" key="4">
    <source>
        <dbReference type="SAM" id="Coils"/>
    </source>
</evidence>
<proteinExistence type="inferred from homology"/>
<evidence type="ECO:0000256" key="5">
    <source>
        <dbReference type="SAM" id="MobiDB-lite"/>
    </source>
</evidence>
<keyword evidence="8" id="KW-1185">Reference proteome</keyword>
<evidence type="ECO:0000256" key="1">
    <source>
        <dbReference type="ARBA" id="ARBA00006930"/>
    </source>
</evidence>
<comment type="similarity">
    <text evidence="1">Belongs to the SMC family. SbcC subfamily.</text>
</comment>
<feature type="region of interest" description="Disordered" evidence="5">
    <location>
        <begin position="689"/>
        <end position="712"/>
    </location>
</feature>
<evidence type="ECO:0000259" key="6">
    <source>
        <dbReference type="Pfam" id="PF13476"/>
    </source>
</evidence>
<feature type="coiled-coil region" evidence="4">
    <location>
        <begin position="537"/>
        <end position="667"/>
    </location>
</feature>
<dbReference type="PANTHER" id="PTHR32114:SF2">
    <property type="entry name" value="ABC TRANSPORTER ABCH.3"/>
    <property type="match status" value="1"/>
</dbReference>
<dbReference type="InterPro" id="IPR038729">
    <property type="entry name" value="Rad50/SbcC_AAA"/>
</dbReference>
<dbReference type="EMBL" id="JBHSSA010000037">
    <property type="protein sequence ID" value="MFC6253867.1"/>
    <property type="molecule type" value="Genomic_DNA"/>
</dbReference>
<evidence type="ECO:0000256" key="3">
    <source>
        <dbReference type="ARBA" id="ARBA00013368"/>
    </source>
</evidence>
<dbReference type="Gene3D" id="3.40.50.300">
    <property type="entry name" value="P-loop containing nucleotide triphosphate hydrolases"/>
    <property type="match status" value="2"/>
</dbReference>
<comment type="subunit">
    <text evidence="2">Heterodimer of SbcC and SbcD.</text>
</comment>
<protein>
    <recommendedName>
        <fullName evidence="3">Nuclease SbcCD subunit C</fullName>
    </recommendedName>
</protein>
<feature type="compositionally biased region" description="Low complexity" evidence="5">
    <location>
        <begin position="689"/>
        <end position="704"/>
    </location>
</feature>
<keyword evidence="4" id="KW-0175">Coiled coil</keyword>
<gene>
    <name evidence="7" type="ORF">ACFP1H_04645</name>
</gene>
<evidence type="ECO:0000256" key="2">
    <source>
        <dbReference type="ARBA" id="ARBA00011322"/>
    </source>
</evidence>
<comment type="caution">
    <text evidence="7">The sequence shown here is derived from an EMBL/GenBank/DDBJ whole genome shotgun (WGS) entry which is preliminary data.</text>
</comment>
<dbReference type="Proteomes" id="UP001596190">
    <property type="component" value="Unassembled WGS sequence"/>
</dbReference>
<organism evidence="7 8">
    <name type="scientific">Secundilactobacillus hailunensis</name>
    <dbReference type="NCBI Taxonomy" id="2559923"/>
    <lineage>
        <taxon>Bacteria</taxon>
        <taxon>Bacillati</taxon>
        <taxon>Bacillota</taxon>
        <taxon>Bacilli</taxon>
        <taxon>Lactobacillales</taxon>
        <taxon>Lactobacillaceae</taxon>
        <taxon>Secundilactobacillus</taxon>
    </lineage>
</organism>
<dbReference type="PANTHER" id="PTHR32114">
    <property type="entry name" value="ABC TRANSPORTER ABCH.3"/>
    <property type="match status" value="1"/>
</dbReference>
<sequence length="1032" mass="115171">MKPLQLKMTNFGPYAKQTIDFTQLDDASIFLIAGPTGSGKTTLFDAMTFALYGESASDDRDPSALRSDFAETDEPTTVTLRFEHKGLEYEVTRQSKQTLAKKRGTGTREYPSSGKLMIFKAGVKTDEITRMQEINLKLTDILQISRKQFVQIVLLPQGEFRRFLVSDSSAKEAILRKVFGTQLFQRWATVLKQQLNTQREQIKSARSVIDSGLKRVRWTTTDGEHGLEQLEGQYQQDQTNLTATKQALTATQKKVNQLNNQIETDQKMNQNIEKLNVKHQEEKRLQADQPQIDQQQQQLDTLNWVNEQQHDYGQQQELATQQQQLKRQKVTLTNDLKTQTTTSQQFEAQRGQLTKITQKMTKIQSEIAVLSKQRPLYEQVRQLNQQLDQDDRNHLKLAAELSKTQATEVTQQAELKQLNDQIGQQADLLKTSARLTALKVDQASTKKRVSDLFDQQAQLTKQEKTVAALQSTVTDLNQKTATANTEYEMLRNQWLAGQIAVLASQLKPGTPCPVCGSVSHPAPHAVTATKPVDNETIKVAEQALQQLKDQRTKATADLTNQQQALETLRQAVNQQEQQLRDELKVEASLTVAVMLSKITQQATETEQQLSDVTQQLAKVDQAIAERQMQTAAIEDQQQTIQTLKGRVQSAKLALQTTQTKLETAQKQLPAEFADLTALDNYMTQQQQQVTKHQQQVQQNDQALQHSKEQVATTQANLQNTEATLKKTEEKLTQVTNALEKTVKVHLGSNKMAQFVELIGQLDQIPILKKAIQDHQQALTTAKADVAAYQQLVGDKQLVDVTENRQKLADCNEQLQTAQKQADESQKQVTVNGDILAQLKAATQQVAAQLDELNELQLLVETVAGGGDNKLGLERYVLRAQLAEILTIANQHLNQLSSGRYSMQLHLEAGAYQKNTGLEIDVYDDNVGQVRSVHTLSGGESFIAALSLALALGESIQNESGGISIDALFIDEGFGSLDQESLSTAMKALENVESSNRMIGIISHVTLLQETISYQIQVQPMGQGKSVAKVVLP</sequence>
<dbReference type="InterPro" id="IPR027417">
    <property type="entry name" value="P-loop_NTPase"/>
</dbReference>
<feature type="coiled-coil region" evidence="4">
    <location>
        <begin position="459"/>
        <end position="493"/>
    </location>
</feature>
<feature type="coiled-coil region" evidence="4">
    <location>
        <begin position="227"/>
        <end position="275"/>
    </location>
</feature>
<feature type="coiled-coil region" evidence="4">
    <location>
        <begin position="771"/>
        <end position="858"/>
    </location>
</feature>
<reference evidence="8" key="1">
    <citation type="journal article" date="2019" name="Int. J. Syst. Evol. Microbiol.">
        <title>The Global Catalogue of Microorganisms (GCM) 10K type strain sequencing project: providing services to taxonomists for standard genome sequencing and annotation.</title>
        <authorList>
            <consortium name="The Broad Institute Genomics Platform"/>
            <consortium name="The Broad Institute Genome Sequencing Center for Infectious Disease"/>
            <person name="Wu L."/>
            <person name="Ma J."/>
        </authorList>
    </citation>
    <scope>NUCLEOTIDE SEQUENCE [LARGE SCALE GENOMIC DNA]</scope>
    <source>
        <strain evidence="8">CCM 8950</strain>
    </source>
</reference>